<dbReference type="EMBL" id="FOEC01000001">
    <property type="protein sequence ID" value="SEO37439.1"/>
    <property type="molecule type" value="Genomic_DNA"/>
</dbReference>
<dbReference type="RefSeq" id="WP_240480581.1">
    <property type="nucleotide sequence ID" value="NZ_CP011402.1"/>
</dbReference>
<feature type="transmembrane region" description="Helical" evidence="1">
    <location>
        <begin position="137"/>
        <end position="155"/>
    </location>
</feature>
<keyword evidence="1" id="KW-0472">Membrane</keyword>
<proteinExistence type="predicted"/>
<accession>A0A1H8P675</accession>
<keyword evidence="1" id="KW-1133">Transmembrane helix</keyword>
<gene>
    <name evidence="2" type="ORF">SAMN02910314_00034</name>
</gene>
<feature type="transmembrane region" description="Helical" evidence="1">
    <location>
        <begin position="111"/>
        <end position="131"/>
    </location>
</feature>
<organism evidence="2 3">
    <name type="scientific">Denitrobacterium detoxificans</name>
    <dbReference type="NCBI Taxonomy" id="79604"/>
    <lineage>
        <taxon>Bacteria</taxon>
        <taxon>Bacillati</taxon>
        <taxon>Actinomycetota</taxon>
        <taxon>Coriobacteriia</taxon>
        <taxon>Eggerthellales</taxon>
        <taxon>Eggerthellaceae</taxon>
        <taxon>Denitrobacterium</taxon>
    </lineage>
</organism>
<dbReference type="Proteomes" id="UP000182975">
    <property type="component" value="Unassembled WGS sequence"/>
</dbReference>
<dbReference type="GO" id="GO:0005886">
    <property type="term" value="C:plasma membrane"/>
    <property type="evidence" value="ECO:0007669"/>
    <property type="project" value="TreeGrafter"/>
</dbReference>
<keyword evidence="3" id="KW-1185">Reference proteome</keyword>
<keyword evidence="1" id="KW-0812">Transmembrane</keyword>
<dbReference type="Pfam" id="PF04304">
    <property type="entry name" value="DUF454"/>
    <property type="match status" value="1"/>
</dbReference>
<evidence type="ECO:0000256" key="1">
    <source>
        <dbReference type="SAM" id="Phobius"/>
    </source>
</evidence>
<dbReference type="AlphaFoldDB" id="A0A1H8P675"/>
<name>A0A1H8P675_9ACTN</name>
<sequence>MEPVATPLLHETAPAMEGADPLSSAAVNSVSPAPAKRVRFRALWLALGCLCLVLGTIGIVLPILPTTPLYLATLFCFAKGSQRLHSWFLGTKLYKKHLESYVKKEGMLMKTKLSIIGSVTLIMGIAFVLMANVLVGRIVLAVVWVGHLVYFFGFVKTLPAK</sequence>
<dbReference type="STRING" id="79604.AAY81_09185"/>
<dbReference type="PANTHER" id="PTHR35813:SF1">
    <property type="entry name" value="INNER MEMBRANE PROTEIN YBAN"/>
    <property type="match status" value="1"/>
</dbReference>
<reference evidence="3" key="1">
    <citation type="submission" date="2016-10" db="EMBL/GenBank/DDBJ databases">
        <authorList>
            <person name="Varghese N."/>
        </authorList>
    </citation>
    <scope>NUCLEOTIDE SEQUENCE [LARGE SCALE GENOMIC DNA]</scope>
    <source>
        <strain evidence="3">DSM 21843</strain>
    </source>
</reference>
<evidence type="ECO:0008006" key="4">
    <source>
        <dbReference type="Google" id="ProtNLM"/>
    </source>
</evidence>
<evidence type="ECO:0000313" key="3">
    <source>
        <dbReference type="Proteomes" id="UP000182975"/>
    </source>
</evidence>
<protein>
    <recommendedName>
        <fullName evidence="4">DUF454 domain-containing protein</fullName>
    </recommendedName>
</protein>
<dbReference type="PANTHER" id="PTHR35813">
    <property type="entry name" value="INNER MEMBRANE PROTEIN YBAN"/>
    <property type="match status" value="1"/>
</dbReference>
<evidence type="ECO:0000313" key="2">
    <source>
        <dbReference type="EMBL" id="SEO37439.1"/>
    </source>
</evidence>
<feature type="transmembrane region" description="Helical" evidence="1">
    <location>
        <begin position="42"/>
        <end position="64"/>
    </location>
</feature>
<dbReference type="InterPro" id="IPR007401">
    <property type="entry name" value="DUF454"/>
</dbReference>